<keyword evidence="3" id="KW-1185">Reference proteome</keyword>
<reference evidence="2" key="1">
    <citation type="journal article" date="2023" name="Mol. Biol. Evol.">
        <title>Third-Generation Sequencing Reveals the Adaptive Role of the Epigenome in Three Deep-Sea Polychaetes.</title>
        <authorList>
            <person name="Perez M."/>
            <person name="Aroh O."/>
            <person name="Sun Y."/>
            <person name="Lan Y."/>
            <person name="Juniper S.K."/>
            <person name="Young C.R."/>
            <person name="Angers B."/>
            <person name="Qian P.Y."/>
        </authorList>
    </citation>
    <scope>NUCLEOTIDE SEQUENCE</scope>
    <source>
        <strain evidence="2">P08H-3</strain>
    </source>
</reference>
<accession>A0AAD9N8Z0</accession>
<evidence type="ECO:0000259" key="1">
    <source>
        <dbReference type="Pfam" id="PF20266"/>
    </source>
</evidence>
<feature type="domain" description="Mab-21-like HhH/H2TH-like" evidence="1">
    <location>
        <begin position="13"/>
        <end position="104"/>
    </location>
</feature>
<dbReference type="AlphaFoldDB" id="A0AAD9N8Z0"/>
<dbReference type="Gene3D" id="1.10.1410.40">
    <property type="match status" value="1"/>
</dbReference>
<name>A0AAD9N8Z0_9ANNE</name>
<comment type="caution">
    <text evidence="2">The sequence shown here is derived from an EMBL/GenBank/DDBJ whole genome shotgun (WGS) entry which is preliminary data.</text>
</comment>
<evidence type="ECO:0000313" key="3">
    <source>
        <dbReference type="Proteomes" id="UP001208570"/>
    </source>
</evidence>
<proteinExistence type="predicted"/>
<gene>
    <name evidence="2" type="ORF">LSH36_115g01023</name>
</gene>
<dbReference type="Proteomes" id="UP001208570">
    <property type="component" value="Unassembled WGS sequence"/>
</dbReference>
<protein>
    <recommendedName>
        <fullName evidence="1">Mab-21-like HhH/H2TH-like domain-containing protein</fullName>
    </recommendedName>
</protein>
<sequence length="119" mass="13831">MRTIDFNNGIGKMVIRRLKKLKDVEPALKVINSYAFEQALMYLKDDHHDALFWRENNMKDILKTILLFMENALRKGNLPAYFDKHNNAIGGLTTEQKIQLANRFNRLAANPDIVLKKTD</sequence>
<dbReference type="InterPro" id="IPR046906">
    <property type="entry name" value="Mab-21_HhH/H2TH-like"/>
</dbReference>
<evidence type="ECO:0000313" key="2">
    <source>
        <dbReference type="EMBL" id="KAK2161497.1"/>
    </source>
</evidence>
<organism evidence="2 3">
    <name type="scientific">Paralvinella palmiformis</name>
    <dbReference type="NCBI Taxonomy" id="53620"/>
    <lineage>
        <taxon>Eukaryota</taxon>
        <taxon>Metazoa</taxon>
        <taxon>Spiralia</taxon>
        <taxon>Lophotrochozoa</taxon>
        <taxon>Annelida</taxon>
        <taxon>Polychaeta</taxon>
        <taxon>Sedentaria</taxon>
        <taxon>Canalipalpata</taxon>
        <taxon>Terebellida</taxon>
        <taxon>Terebelliformia</taxon>
        <taxon>Alvinellidae</taxon>
        <taxon>Paralvinella</taxon>
    </lineage>
</organism>
<dbReference type="Pfam" id="PF20266">
    <property type="entry name" value="Mab-21_C"/>
    <property type="match status" value="1"/>
</dbReference>
<dbReference type="EMBL" id="JAODUP010000115">
    <property type="protein sequence ID" value="KAK2161497.1"/>
    <property type="molecule type" value="Genomic_DNA"/>
</dbReference>